<accession>A0A949JCX5</accession>
<feature type="region of interest" description="Disordered" evidence="6">
    <location>
        <begin position="206"/>
        <end position="252"/>
    </location>
</feature>
<evidence type="ECO:0000256" key="5">
    <source>
        <dbReference type="ARBA" id="ARBA00023136"/>
    </source>
</evidence>
<dbReference type="Pfam" id="PF07690">
    <property type="entry name" value="MFS_1"/>
    <property type="match status" value="1"/>
</dbReference>
<feature type="transmembrane region" description="Helical" evidence="7">
    <location>
        <begin position="398"/>
        <end position="419"/>
    </location>
</feature>
<keyword evidence="9" id="KW-1185">Reference proteome</keyword>
<feature type="transmembrane region" description="Helical" evidence="7">
    <location>
        <begin position="425"/>
        <end position="444"/>
    </location>
</feature>
<dbReference type="SUPFAM" id="SSF103473">
    <property type="entry name" value="MFS general substrate transporter"/>
    <property type="match status" value="1"/>
</dbReference>
<evidence type="ECO:0000256" key="6">
    <source>
        <dbReference type="SAM" id="MobiDB-lite"/>
    </source>
</evidence>
<feature type="region of interest" description="Disordered" evidence="6">
    <location>
        <begin position="454"/>
        <end position="520"/>
    </location>
</feature>
<keyword evidence="5 7" id="KW-0472">Membrane</keyword>
<dbReference type="InterPro" id="IPR011701">
    <property type="entry name" value="MFS"/>
</dbReference>
<evidence type="ECO:0000256" key="1">
    <source>
        <dbReference type="ARBA" id="ARBA00004651"/>
    </source>
</evidence>
<comment type="caution">
    <text evidence="8">The sequence shown here is derived from an EMBL/GenBank/DDBJ whole genome shotgun (WGS) entry which is preliminary data.</text>
</comment>
<feature type="transmembrane region" description="Helical" evidence="7">
    <location>
        <begin position="359"/>
        <end position="377"/>
    </location>
</feature>
<feature type="compositionally biased region" description="Low complexity" evidence="6">
    <location>
        <begin position="227"/>
        <end position="239"/>
    </location>
</feature>
<proteinExistence type="predicted"/>
<keyword evidence="2" id="KW-1003">Cell membrane</keyword>
<evidence type="ECO:0000256" key="4">
    <source>
        <dbReference type="ARBA" id="ARBA00022989"/>
    </source>
</evidence>
<dbReference type="GO" id="GO:0005886">
    <property type="term" value="C:plasma membrane"/>
    <property type="evidence" value="ECO:0007669"/>
    <property type="project" value="UniProtKB-SubCell"/>
</dbReference>
<evidence type="ECO:0000256" key="2">
    <source>
        <dbReference type="ARBA" id="ARBA00022475"/>
    </source>
</evidence>
<dbReference type="PANTHER" id="PTHR23513">
    <property type="entry name" value="INTEGRAL MEMBRANE EFFLUX PROTEIN-RELATED"/>
    <property type="match status" value="1"/>
</dbReference>
<protein>
    <submittedName>
        <fullName evidence="8">MFS transporter</fullName>
    </submittedName>
</protein>
<feature type="transmembrane region" description="Helical" evidence="7">
    <location>
        <begin position="304"/>
        <end position="323"/>
    </location>
</feature>
<feature type="compositionally biased region" description="Low complexity" evidence="6">
    <location>
        <begin position="475"/>
        <end position="508"/>
    </location>
</feature>
<evidence type="ECO:0000313" key="8">
    <source>
        <dbReference type="EMBL" id="MBU7597566.1"/>
    </source>
</evidence>
<feature type="transmembrane region" description="Helical" evidence="7">
    <location>
        <begin position="184"/>
        <end position="202"/>
    </location>
</feature>
<dbReference type="Gene3D" id="1.20.1250.20">
    <property type="entry name" value="MFS general substrate transporter like domains"/>
    <property type="match status" value="1"/>
</dbReference>
<evidence type="ECO:0000256" key="3">
    <source>
        <dbReference type="ARBA" id="ARBA00022692"/>
    </source>
</evidence>
<keyword evidence="3 7" id="KW-0812">Transmembrane</keyword>
<sequence>MRIYLRLLGRRRFGALCLGQAVSLVGDALFPILVVVAAAESGTPAETIGAVFAARFLALGGVVLFSGALLDRLNPVTAAVVADSSRVVALLVLALFWSGRLDALVLAVAVLVGLCEAVSEPALLLIAPRTVGRPVAGENADPAAKEAEVTAVYGLLEGMRNIAGIAGPSIAAGLVAALSPSAGAVAAAIAFGVSAVATRWAGARWTQSRRAEATAPDADGPDGQGPDGQAPDGQAPDGQGTDDRTGRSDGDEPLWRTAVGGLAALWRVRWLRHMQILAVVHVLLAVGPWMVALPVLVIERGHSASVYAVVLGAFAAGTVAGALLGGRITGPRRGLYSLALLALFGLTAMSLVLTDFLPLVIAAFVVGGVGQQAFDVVKMAGLRRDIPESLHGRAFSADFFFSFASLPLGQAIGALLLRFVSAENIMLWAGVLVVVTSCAAMAGADARRFASATSAPEADRAAAPRPAAPRPAAPRPGASKSAAPETPASEPSARGAGDSGSADAAVGAELREEREDAARG</sequence>
<dbReference type="PANTHER" id="PTHR23513:SF11">
    <property type="entry name" value="STAPHYLOFERRIN A TRANSPORTER"/>
    <property type="match status" value="1"/>
</dbReference>
<dbReference type="RefSeq" id="WP_211039358.1">
    <property type="nucleotide sequence ID" value="NZ_JAELVF020000001.1"/>
</dbReference>
<name>A0A949JCX5_9ACTN</name>
<evidence type="ECO:0000256" key="7">
    <source>
        <dbReference type="SAM" id="Phobius"/>
    </source>
</evidence>
<feature type="transmembrane region" description="Helical" evidence="7">
    <location>
        <begin position="335"/>
        <end position="353"/>
    </location>
</feature>
<organism evidence="8 9">
    <name type="scientific">Streptomyces tardus</name>
    <dbReference type="NCBI Taxonomy" id="2780544"/>
    <lineage>
        <taxon>Bacteria</taxon>
        <taxon>Bacillati</taxon>
        <taxon>Actinomycetota</taxon>
        <taxon>Actinomycetes</taxon>
        <taxon>Kitasatosporales</taxon>
        <taxon>Streptomycetaceae</taxon>
        <taxon>Streptomyces</taxon>
    </lineage>
</organism>
<dbReference type="GO" id="GO:0022857">
    <property type="term" value="F:transmembrane transporter activity"/>
    <property type="evidence" value="ECO:0007669"/>
    <property type="project" value="InterPro"/>
</dbReference>
<comment type="subcellular location">
    <subcellularLocation>
        <location evidence="1">Cell membrane</location>
        <topology evidence="1">Multi-pass membrane protein</topology>
    </subcellularLocation>
</comment>
<evidence type="ECO:0000313" key="9">
    <source>
        <dbReference type="Proteomes" id="UP000694501"/>
    </source>
</evidence>
<dbReference type="InterPro" id="IPR036259">
    <property type="entry name" value="MFS_trans_sf"/>
</dbReference>
<keyword evidence="4 7" id="KW-1133">Transmembrane helix</keyword>
<reference evidence="8" key="1">
    <citation type="submission" date="2021-06" db="EMBL/GenBank/DDBJ databases">
        <title>Sequencing of actinobacteria type strains.</title>
        <authorList>
            <person name="Nguyen G.-S."/>
            <person name="Wentzel A."/>
        </authorList>
    </citation>
    <scope>NUCLEOTIDE SEQUENCE</scope>
    <source>
        <strain evidence="8">P38-E01</strain>
    </source>
</reference>
<feature type="transmembrane region" description="Helical" evidence="7">
    <location>
        <begin position="276"/>
        <end position="298"/>
    </location>
</feature>
<feature type="compositionally biased region" description="Basic and acidic residues" evidence="6">
    <location>
        <begin position="241"/>
        <end position="252"/>
    </location>
</feature>
<dbReference type="Proteomes" id="UP000694501">
    <property type="component" value="Unassembled WGS sequence"/>
</dbReference>
<feature type="compositionally biased region" description="Basic and acidic residues" evidence="6">
    <location>
        <begin position="509"/>
        <end position="520"/>
    </location>
</feature>
<feature type="transmembrane region" description="Helical" evidence="7">
    <location>
        <begin position="47"/>
        <end position="69"/>
    </location>
</feature>
<dbReference type="EMBL" id="JAELVF020000001">
    <property type="protein sequence ID" value="MBU7597566.1"/>
    <property type="molecule type" value="Genomic_DNA"/>
</dbReference>
<gene>
    <name evidence="8" type="ORF">JGS22_008005</name>
</gene>
<dbReference type="AlphaFoldDB" id="A0A949JCX5"/>